<gene>
    <name evidence="2" type="ORF">L2725_00765</name>
</gene>
<dbReference type="EMBL" id="JAKIKT010000001">
    <property type="protein sequence ID" value="MCL2912325.1"/>
    <property type="molecule type" value="Genomic_DNA"/>
</dbReference>
<sequence>MSDQIAKLSAQIKWEPVDTEDGDTAELYYSADSDIAAIEAFMGTSLPEDYKWFMTHVGRRILTDKQVNIRINGVWMEFLDWFRDAIDVLTFTQMACDVDDDGDSKIPPHLLVITNSISHDKLLLDLTKGNYGKIWYLSCGIRERDWRNHNYEGLVLMANSFTHLLAQIVEGKPES</sequence>
<feature type="domain" description="Knr4/Smi1-like" evidence="1">
    <location>
        <begin position="30"/>
        <end position="167"/>
    </location>
</feature>
<organism evidence="2 3">
    <name type="scientific">Shewanella corallii</name>
    <dbReference type="NCBI Taxonomy" id="560080"/>
    <lineage>
        <taxon>Bacteria</taxon>
        <taxon>Pseudomonadati</taxon>
        <taxon>Pseudomonadota</taxon>
        <taxon>Gammaproteobacteria</taxon>
        <taxon>Alteromonadales</taxon>
        <taxon>Shewanellaceae</taxon>
        <taxon>Shewanella</taxon>
    </lineage>
</organism>
<dbReference type="Pfam" id="PF09346">
    <property type="entry name" value="SMI1_KNR4"/>
    <property type="match status" value="1"/>
</dbReference>
<evidence type="ECO:0000313" key="3">
    <source>
        <dbReference type="Proteomes" id="UP001202831"/>
    </source>
</evidence>
<evidence type="ECO:0000313" key="2">
    <source>
        <dbReference type="EMBL" id="MCL2912325.1"/>
    </source>
</evidence>
<evidence type="ECO:0000259" key="1">
    <source>
        <dbReference type="SMART" id="SM00860"/>
    </source>
</evidence>
<comment type="caution">
    <text evidence="2">The sequence shown here is derived from an EMBL/GenBank/DDBJ whole genome shotgun (WGS) entry which is preliminary data.</text>
</comment>
<reference evidence="2 3" key="1">
    <citation type="submission" date="2022-01" db="EMBL/GenBank/DDBJ databases">
        <title>Whole genome-based taxonomy of the Shewanellaceae.</title>
        <authorList>
            <person name="Martin-Rodriguez A.J."/>
        </authorList>
    </citation>
    <scope>NUCLEOTIDE SEQUENCE [LARGE SCALE GENOMIC DNA]</scope>
    <source>
        <strain evidence="2 3">DSM 21332</strain>
    </source>
</reference>
<dbReference type="SMART" id="SM00860">
    <property type="entry name" value="SMI1_KNR4"/>
    <property type="match status" value="1"/>
</dbReference>
<keyword evidence="3" id="KW-1185">Reference proteome</keyword>
<proteinExistence type="predicted"/>
<dbReference type="Proteomes" id="UP001202831">
    <property type="component" value="Unassembled WGS sequence"/>
</dbReference>
<dbReference type="InterPro" id="IPR037883">
    <property type="entry name" value="Knr4/Smi1-like_sf"/>
</dbReference>
<name>A0ABT0N2H9_9GAMM</name>
<dbReference type="SUPFAM" id="SSF160631">
    <property type="entry name" value="SMI1/KNR4-like"/>
    <property type="match status" value="1"/>
</dbReference>
<protein>
    <submittedName>
        <fullName evidence="2">SMI1/KNR4 family protein</fullName>
    </submittedName>
</protein>
<dbReference type="Gene3D" id="3.40.1580.10">
    <property type="entry name" value="SMI1/KNR4-like"/>
    <property type="match status" value="1"/>
</dbReference>
<dbReference type="InterPro" id="IPR018958">
    <property type="entry name" value="Knr4/Smi1-like_dom"/>
</dbReference>
<dbReference type="RefSeq" id="WP_249247111.1">
    <property type="nucleotide sequence ID" value="NZ_JAKIKT010000001.1"/>
</dbReference>
<accession>A0ABT0N2H9</accession>